<evidence type="ECO:0000313" key="4">
    <source>
        <dbReference type="Proteomes" id="UP001072034"/>
    </source>
</evidence>
<feature type="transmembrane region" description="Helical" evidence="2">
    <location>
        <begin position="18"/>
        <end position="36"/>
    </location>
</feature>
<accession>A0ABT4I9L3</accession>
<dbReference type="EMBL" id="JAPTMY010000022">
    <property type="protein sequence ID" value="MCZ0858415.1"/>
    <property type="molecule type" value="Genomic_DNA"/>
</dbReference>
<dbReference type="RefSeq" id="WP_268917815.1">
    <property type="nucleotide sequence ID" value="NZ_JAPTMY010000022.1"/>
</dbReference>
<dbReference type="SUPFAM" id="SSF53474">
    <property type="entry name" value="alpha/beta-Hydrolases"/>
    <property type="match status" value="1"/>
</dbReference>
<dbReference type="Proteomes" id="UP001072034">
    <property type="component" value="Unassembled WGS sequence"/>
</dbReference>
<dbReference type="PANTHER" id="PTHR48098">
    <property type="entry name" value="ENTEROCHELIN ESTERASE-RELATED"/>
    <property type="match status" value="1"/>
</dbReference>
<dbReference type="Gene3D" id="3.40.50.1820">
    <property type="entry name" value="alpha/beta hydrolase"/>
    <property type="match status" value="1"/>
</dbReference>
<protein>
    <submittedName>
        <fullName evidence="3">Alpha/beta hydrolase-fold protein</fullName>
    </submittedName>
</protein>
<feature type="transmembrane region" description="Helical" evidence="2">
    <location>
        <begin position="48"/>
        <end position="69"/>
    </location>
</feature>
<gene>
    <name evidence="3" type="ORF">OHJ16_10215</name>
</gene>
<evidence type="ECO:0000256" key="1">
    <source>
        <dbReference type="SAM" id="MobiDB-lite"/>
    </source>
</evidence>
<name>A0ABT4I9L3_9ACTO</name>
<sequence>MTEALVGLLGSVRLRQPWMGGACLAVVAVLVTSLWLARTRYLPRRRRLVAPLAGLVLGLAGWCAVDVAWRPVADGLGPVVWTWVGLAGTVVVQALLGGGPREDGDRAHDWRQRLAHAVGSGASIVVALTAGLLAVNGFFAAFPSLAAVLGVDVSTTPLAALPAAAAHPSPPQRGEGALSETWSAPEDMPSRGEVVTAEIPAGDQSGTRGFRPREAMIYLPPAYLTEQRPALPVVLALTGQPGSPSDWYELGALKDTMDAYAAAHDGLAPVVVVADLLGSPYRNPLCSDTERGGKVATYLERDVPDWIRENLQVDPDASHWAVAGLSNGGTCALQVASRSPQVYPTFLALSAEEHPSLGGEKRTVRVGFGGDRVAYEANDPLAIMAAAPPDQYAGVAGIVSVGRDDRLYSPVAPVLVDATTRAGMSVTQRDYPGRHTWALWSVALADQMDWLGQRLEIAPAP</sequence>
<reference evidence="3" key="1">
    <citation type="submission" date="2022-10" db="EMBL/GenBank/DDBJ databases">
        <title>Genome sequence of Actinomyces israelii ATCC 10048.</title>
        <authorList>
            <person name="Watt R.M."/>
            <person name="Tong W.M."/>
        </authorList>
    </citation>
    <scope>NUCLEOTIDE SEQUENCE</scope>
    <source>
        <strain evidence="3">ATCC 10048</strain>
    </source>
</reference>
<dbReference type="InterPro" id="IPR029058">
    <property type="entry name" value="AB_hydrolase_fold"/>
</dbReference>
<evidence type="ECO:0000256" key="2">
    <source>
        <dbReference type="SAM" id="Phobius"/>
    </source>
</evidence>
<feature type="transmembrane region" description="Helical" evidence="2">
    <location>
        <begin position="117"/>
        <end position="142"/>
    </location>
</feature>
<keyword evidence="3" id="KW-0378">Hydrolase</keyword>
<feature type="region of interest" description="Disordered" evidence="1">
    <location>
        <begin position="164"/>
        <end position="188"/>
    </location>
</feature>
<evidence type="ECO:0000313" key="3">
    <source>
        <dbReference type="EMBL" id="MCZ0858415.1"/>
    </source>
</evidence>
<dbReference type="InterPro" id="IPR000801">
    <property type="entry name" value="Esterase-like"/>
</dbReference>
<dbReference type="GO" id="GO:0016787">
    <property type="term" value="F:hydrolase activity"/>
    <property type="evidence" value="ECO:0007669"/>
    <property type="project" value="UniProtKB-KW"/>
</dbReference>
<dbReference type="Pfam" id="PF00756">
    <property type="entry name" value="Esterase"/>
    <property type="match status" value="1"/>
</dbReference>
<keyword evidence="2" id="KW-1133">Transmembrane helix</keyword>
<keyword evidence="4" id="KW-1185">Reference proteome</keyword>
<keyword evidence="2" id="KW-0812">Transmembrane</keyword>
<organism evidence="3 4">
    <name type="scientific">Actinomyces israelii</name>
    <dbReference type="NCBI Taxonomy" id="1659"/>
    <lineage>
        <taxon>Bacteria</taxon>
        <taxon>Bacillati</taxon>
        <taxon>Actinomycetota</taxon>
        <taxon>Actinomycetes</taxon>
        <taxon>Actinomycetales</taxon>
        <taxon>Actinomycetaceae</taxon>
        <taxon>Actinomyces</taxon>
    </lineage>
</organism>
<comment type="caution">
    <text evidence="3">The sequence shown here is derived from an EMBL/GenBank/DDBJ whole genome shotgun (WGS) entry which is preliminary data.</text>
</comment>
<feature type="transmembrane region" description="Helical" evidence="2">
    <location>
        <begin position="75"/>
        <end position="96"/>
    </location>
</feature>
<proteinExistence type="predicted"/>
<keyword evidence="2" id="KW-0472">Membrane</keyword>
<dbReference type="InterPro" id="IPR050583">
    <property type="entry name" value="Mycobacterial_A85_antigen"/>
</dbReference>
<dbReference type="PANTHER" id="PTHR48098:SF1">
    <property type="entry name" value="DIACYLGLYCEROL ACYLTRANSFERASE_MYCOLYLTRANSFERASE AG85A"/>
    <property type="match status" value="1"/>
</dbReference>